<reference evidence="2 3" key="1">
    <citation type="submission" date="2020-01" db="EMBL/GenBank/DDBJ databases">
        <title>Genetics and antimicrobial susceptibilities of Nocardia species isolated from the soil; a comparison with species isolated from humans.</title>
        <authorList>
            <person name="Carrasco G."/>
            <person name="Monzon S."/>
            <person name="Sansegundo M."/>
            <person name="Garcia E."/>
            <person name="Garrido N."/>
            <person name="Medina M.J."/>
            <person name="Villalon P."/>
            <person name="Ramirez-Arocha A.C."/>
            <person name="Jimenez P."/>
            <person name="Cuesta I."/>
            <person name="Valdezate S."/>
        </authorList>
    </citation>
    <scope>NUCLEOTIDE SEQUENCE [LARGE SCALE GENOMIC DNA]</scope>
    <source>
        <strain evidence="2 3">CNM20110626</strain>
    </source>
</reference>
<feature type="domain" description="PH" evidence="1">
    <location>
        <begin position="1"/>
        <end position="22"/>
    </location>
</feature>
<comment type="caution">
    <text evidence="2">The sequence shown here is derived from an EMBL/GenBank/DDBJ whole genome shotgun (WGS) entry which is preliminary data.</text>
</comment>
<dbReference type="AlphaFoldDB" id="A0A6P1CZF0"/>
<protein>
    <recommendedName>
        <fullName evidence="1">PH domain-containing protein</fullName>
    </recommendedName>
</protein>
<gene>
    <name evidence="2" type="ORF">GV791_32050</name>
</gene>
<evidence type="ECO:0000313" key="2">
    <source>
        <dbReference type="EMBL" id="NEW37152.1"/>
    </source>
</evidence>
<proteinExistence type="predicted"/>
<dbReference type="RefSeq" id="WP_256666992.1">
    <property type="nucleotide sequence ID" value="NZ_JAAGVB010000457.1"/>
</dbReference>
<evidence type="ECO:0000259" key="1">
    <source>
        <dbReference type="PROSITE" id="PS50003"/>
    </source>
</evidence>
<organism evidence="2 3">
    <name type="scientific">Nocardia cyriacigeorgica</name>
    <dbReference type="NCBI Taxonomy" id="135487"/>
    <lineage>
        <taxon>Bacteria</taxon>
        <taxon>Bacillati</taxon>
        <taxon>Actinomycetota</taxon>
        <taxon>Actinomycetes</taxon>
        <taxon>Mycobacteriales</taxon>
        <taxon>Nocardiaceae</taxon>
        <taxon>Nocardia</taxon>
    </lineage>
</organism>
<dbReference type="PROSITE" id="PS50003">
    <property type="entry name" value="PH_DOMAIN"/>
    <property type="match status" value="1"/>
</dbReference>
<name>A0A6P1CZF0_9NOCA</name>
<accession>A0A6P1CZF0</accession>
<sequence>IHIRDDAEARNAWLATLRRIADRDDVHGAIVGRTVRLLCDAGRIDATESARRLAAALSIGSTAAAKAEWIDGFLGGRGLLLVHDRALLRLVDDWLGSLDD</sequence>
<dbReference type="InterPro" id="IPR001849">
    <property type="entry name" value="PH_domain"/>
</dbReference>
<evidence type="ECO:0000313" key="3">
    <source>
        <dbReference type="Proteomes" id="UP000471166"/>
    </source>
</evidence>
<dbReference type="EMBL" id="JAAGVB010000457">
    <property type="protein sequence ID" value="NEW37152.1"/>
    <property type="molecule type" value="Genomic_DNA"/>
</dbReference>
<dbReference type="InterPro" id="IPR043737">
    <property type="entry name" value="DUF5682"/>
</dbReference>
<dbReference type="Proteomes" id="UP000471166">
    <property type="component" value="Unassembled WGS sequence"/>
</dbReference>
<feature type="non-terminal residue" evidence="2">
    <location>
        <position position="1"/>
    </location>
</feature>
<dbReference type="Pfam" id="PF18934">
    <property type="entry name" value="DUF5682"/>
    <property type="match status" value="1"/>
</dbReference>
<feature type="non-terminal residue" evidence="2">
    <location>
        <position position="100"/>
    </location>
</feature>